<protein>
    <submittedName>
        <fullName evidence="1">Uncharacterized protein</fullName>
    </submittedName>
</protein>
<dbReference type="AlphaFoldDB" id="A0A183JM11"/>
<dbReference type="WBParaSite" id="SCUD_0000374201-mRNA-1">
    <property type="protein sequence ID" value="SCUD_0000374201-mRNA-1"/>
    <property type="gene ID" value="SCUD_0000374201"/>
</dbReference>
<reference evidence="1" key="1">
    <citation type="submission" date="2016-06" db="UniProtKB">
        <authorList>
            <consortium name="WormBaseParasite"/>
        </authorList>
    </citation>
    <scope>IDENTIFICATION</scope>
</reference>
<evidence type="ECO:0000313" key="1">
    <source>
        <dbReference type="WBParaSite" id="SCUD_0000374201-mRNA-1"/>
    </source>
</evidence>
<accession>A0A183JM11</accession>
<sequence>MVSIETYHSSWIFNITVGYSTYSWIRVNGIRKFKSSVL</sequence>
<proteinExistence type="predicted"/>
<name>A0A183JM11_9TREM</name>
<organism evidence="1">
    <name type="scientific">Schistosoma curassoni</name>
    <dbReference type="NCBI Taxonomy" id="6186"/>
    <lineage>
        <taxon>Eukaryota</taxon>
        <taxon>Metazoa</taxon>
        <taxon>Spiralia</taxon>
        <taxon>Lophotrochozoa</taxon>
        <taxon>Platyhelminthes</taxon>
        <taxon>Trematoda</taxon>
        <taxon>Digenea</taxon>
        <taxon>Strigeidida</taxon>
        <taxon>Schistosomatoidea</taxon>
        <taxon>Schistosomatidae</taxon>
        <taxon>Schistosoma</taxon>
    </lineage>
</organism>